<dbReference type="Pfam" id="PF10545">
    <property type="entry name" value="MADF_DNA_bdg"/>
    <property type="match status" value="1"/>
</dbReference>
<proteinExistence type="predicted"/>
<organism evidence="3 4">
    <name type="scientific">Aquarana catesbeiana</name>
    <name type="common">American bullfrog</name>
    <name type="synonym">Rana catesbeiana</name>
    <dbReference type="NCBI Taxonomy" id="8400"/>
    <lineage>
        <taxon>Eukaryota</taxon>
        <taxon>Metazoa</taxon>
        <taxon>Chordata</taxon>
        <taxon>Craniata</taxon>
        <taxon>Vertebrata</taxon>
        <taxon>Euteleostomi</taxon>
        <taxon>Amphibia</taxon>
        <taxon>Batrachia</taxon>
        <taxon>Anura</taxon>
        <taxon>Neobatrachia</taxon>
        <taxon>Ranoidea</taxon>
        <taxon>Ranidae</taxon>
        <taxon>Aquarana</taxon>
    </lineage>
</organism>
<evidence type="ECO:0000256" key="1">
    <source>
        <dbReference type="SAM" id="MobiDB-lite"/>
    </source>
</evidence>
<feature type="domain" description="MADF" evidence="2">
    <location>
        <begin position="116"/>
        <end position="214"/>
    </location>
</feature>
<name>A0A2G9RCN4_AQUCT</name>
<gene>
    <name evidence="3" type="ORF">AB205_0101120</name>
</gene>
<feature type="region of interest" description="Disordered" evidence="1">
    <location>
        <begin position="219"/>
        <end position="254"/>
    </location>
</feature>
<reference evidence="4" key="1">
    <citation type="journal article" date="2017" name="Nat. Commun.">
        <title>The North American bullfrog draft genome provides insight into hormonal regulation of long noncoding RNA.</title>
        <authorList>
            <person name="Hammond S.A."/>
            <person name="Warren R.L."/>
            <person name="Vandervalk B.P."/>
            <person name="Kucuk E."/>
            <person name="Khan H."/>
            <person name="Gibb E.A."/>
            <person name="Pandoh P."/>
            <person name="Kirk H."/>
            <person name="Zhao Y."/>
            <person name="Jones M."/>
            <person name="Mungall A.J."/>
            <person name="Coope R."/>
            <person name="Pleasance S."/>
            <person name="Moore R.A."/>
            <person name="Holt R.A."/>
            <person name="Round J.M."/>
            <person name="Ohora S."/>
            <person name="Walle B.V."/>
            <person name="Veldhoen N."/>
            <person name="Helbing C.C."/>
            <person name="Birol I."/>
        </authorList>
    </citation>
    <scope>NUCLEOTIDE SEQUENCE [LARGE SCALE GENOMIC DNA]</scope>
</reference>
<dbReference type="InterPro" id="IPR006578">
    <property type="entry name" value="MADF-dom"/>
</dbReference>
<evidence type="ECO:0000313" key="3">
    <source>
        <dbReference type="EMBL" id="PIO24973.1"/>
    </source>
</evidence>
<dbReference type="SMART" id="SM00595">
    <property type="entry name" value="MADF"/>
    <property type="match status" value="1"/>
</dbReference>
<evidence type="ECO:0000259" key="2">
    <source>
        <dbReference type="PROSITE" id="PS51029"/>
    </source>
</evidence>
<accession>A0A2G9RCN4</accession>
<dbReference type="EMBL" id="KV945056">
    <property type="protein sequence ID" value="PIO24973.1"/>
    <property type="molecule type" value="Genomic_DNA"/>
</dbReference>
<protein>
    <recommendedName>
        <fullName evidence="2">MADF domain-containing protein</fullName>
    </recommendedName>
</protein>
<dbReference type="OrthoDB" id="8195247at2759"/>
<dbReference type="Proteomes" id="UP000228934">
    <property type="component" value="Unassembled WGS sequence"/>
</dbReference>
<keyword evidence="4" id="KW-1185">Reference proteome</keyword>
<dbReference type="PANTHER" id="PTHR21505">
    <property type="entry name" value="MADF DOMAIN-CONTAINING PROTEIN-RELATED"/>
    <property type="match status" value="1"/>
</dbReference>
<feature type="compositionally biased region" description="Low complexity" evidence="1">
    <location>
        <begin position="219"/>
        <end position="231"/>
    </location>
</feature>
<dbReference type="AlphaFoldDB" id="A0A2G9RCN4"/>
<dbReference type="PANTHER" id="PTHR21505:SF8">
    <property type="entry name" value="DPT-YFP REPRESSOR BY OVEREXPRESSION, ISOFORM D-RELATED"/>
    <property type="match status" value="1"/>
</dbReference>
<dbReference type="PROSITE" id="PS51029">
    <property type="entry name" value="MADF"/>
    <property type="match status" value="1"/>
</dbReference>
<evidence type="ECO:0000313" key="4">
    <source>
        <dbReference type="Proteomes" id="UP000228934"/>
    </source>
</evidence>
<sequence length="254" mass="28780">MSTISTISTKGRFEAFNFLRDRDIRGSGLSSLLLSSTCTCCLAAMFSPTAPKEKGRGIDYKERQGRVEFQAYAVYIKRNTHALYIRSVSGGRSNGSDNRFNEEKMDLLNDHDFIPIFLDMFRELPCLWQVNHPDDNNQTKRKAALDQLVEFMKLVIPTADIPYLMALIGGMRNTYLRERKKVQDSLRSGAAEDDIYVPRLWYYNRLHFLAGQTAPRPALSSLPSRLPSTPAEASDDQPGPSRQQHVEEPSLSQV</sequence>